<evidence type="ECO:0000256" key="2">
    <source>
        <dbReference type="SAM" id="MobiDB-lite"/>
    </source>
</evidence>
<dbReference type="InterPro" id="IPR019734">
    <property type="entry name" value="TPR_rpt"/>
</dbReference>
<evidence type="ECO:0000313" key="3">
    <source>
        <dbReference type="EMBL" id="SDC65485.1"/>
    </source>
</evidence>
<keyword evidence="4" id="KW-1185">Reference proteome</keyword>
<dbReference type="OrthoDB" id="9766710at2"/>
<evidence type="ECO:0000313" key="4">
    <source>
        <dbReference type="Proteomes" id="UP000242317"/>
    </source>
</evidence>
<dbReference type="SUPFAM" id="SSF48452">
    <property type="entry name" value="TPR-like"/>
    <property type="match status" value="3"/>
</dbReference>
<dbReference type="Pfam" id="PF13429">
    <property type="entry name" value="TPR_15"/>
    <property type="match status" value="1"/>
</dbReference>
<feature type="repeat" description="TPR" evidence="1">
    <location>
        <begin position="460"/>
        <end position="493"/>
    </location>
</feature>
<reference evidence="4" key="1">
    <citation type="submission" date="2016-09" db="EMBL/GenBank/DDBJ databases">
        <authorList>
            <person name="Varghese N."/>
            <person name="Submissions S."/>
        </authorList>
    </citation>
    <scope>NUCLEOTIDE SEQUENCE [LARGE SCALE GENOMIC DNA]</scope>
    <source>
        <strain evidence="4">ANC 3699</strain>
    </source>
</reference>
<dbReference type="EMBL" id="FMYK01000009">
    <property type="protein sequence ID" value="SDC65485.1"/>
    <property type="molecule type" value="Genomic_DNA"/>
</dbReference>
<accession>A0A1G6NE66</accession>
<dbReference type="Pfam" id="PF13432">
    <property type="entry name" value="TPR_16"/>
    <property type="match status" value="1"/>
</dbReference>
<dbReference type="SMART" id="SM00028">
    <property type="entry name" value="TPR"/>
    <property type="match status" value="4"/>
</dbReference>
<dbReference type="AlphaFoldDB" id="A0A1G6NE66"/>
<dbReference type="PANTHER" id="PTHR12558">
    <property type="entry name" value="CELL DIVISION CYCLE 16,23,27"/>
    <property type="match status" value="1"/>
</dbReference>
<keyword evidence="1" id="KW-0802">TPR repeat</keyword>
<gene>
    <name evidence="3" type="ORF">SAMN05421749_10968</name>
</gene>
<protein>
    <submittedName>
        <fullName evidence="3">Flp pilus assembly protein TadD, contains TPR repeats</fullName>
    </submittedName>
</protein>
<dbReference type="Gene3D" id="1.25.40.10">
    <property type="entry name" value="Tetratricopeptide repeat domain"/>
    <property type="match status" value="3"/>
</dbReference>
<dbReference type="GO" id="GO:0051301">
    <property type="term" value="P:cell division"/>
    <property type="evidence" value="ECO:0007669"/>
    <property type="project" value="TreeGrafter"/>
</dbReference>
<feature type="region of interest" description="Disordered" evidence="2">
    <location>
        <begin position="67"/>
        <end position="95"/>
    </location>
</feature>
<dbReference type="PANTHER" id="PTHR12558:SF50">
    <property type="entry name" value="ASSEMBLY CHAPERONE OF RPL4-RELATED"/>
    <property type="match status" value="1"/>
</dbReference>
<organism evidence="3 4">
    <name type="scientific">Acinetobacter marinus</name>
    <dbReference type="NCBI Taxonomy" id="281375"/>
    <lineage>
        <taxon>Bacteria</taxon>
        <taxon>Pseudomonadati</taxon>
        <taxon>Pseudomonadota</taxon>
        <taxon>Gammaproteobacteria</taxon>
        <taxon>Moraxellales</taxon>
        <taxon>Moraxellaceae</taxon>
        <taxon>Acinetobacter</taxon>
    </lineage>
</organism>
<feature type="repeat" description="TPR" evidence="1">
    <location>
        <begin position="563"/>
        <end position="596"/>
    </location>
</feature>
<dbReference type="PROSITE" id="PS50005">
    <property type="entry name" value="TPR"/>
    <property type="match status" value="2"/>
</dbReference>
<evidence type="ECO:0000256" key="1">
    <source>
        <dbReference type="PROSITE-ProRule" id="PRU00339"/>
    </source>
</evidence>
<name>A0A1G6NE66_9GAMM</name>
<dbReference type="InterPro" id="IPR011990">
    <property type="entry name" value="TPR-like_helical_dom_sf"/>
</dbReference>
<sequence>MTQNVDLMRDKLAQKDSSQTRQAQEKPEQGKWRRLAKKHSITFLILGSIAYASYSWAENKANQPQLDLKTADTPSNQTQTDASEASIPQTSTTETNATASLAADANQSASVELSRQSNRFDSNNVILPVFVAEFALSQDQVEESLSTYQSLVDEYNQPMINERALDLALKANDIPRALYIAKIWVERYPEDTPALFYLAHLSLRAHQYELAAKTLDRILQLDSNANIEGILAGIYPESPEARQELLGALSLIEKNNNPSILVMIAGLEAENQQYPAALQKVNLALKQRPRVPSFIILKAKLYLASDQEARAMRWLSWKSFFQDNPDVDLYQIQHLLKNNQTKKALRKLRRTARKYPDNEQLQFLAGITSIDAKQYQDAEHYLKRLQNSAQYQDQANYYLAVGAERNQHIDDAIALYKAVDGNLYPVARKNLVSLYLKQNQSTEAIQLLTQERVSHPSQSSFLYQLQAQTLQSIGNTDQALMVLDEALQQDPDDAELIYSQVLLLDPAKDRDQLDNALNKLLEIEPNSPTFLNAYAYTLAQQNRKLDLARRYAEQALVYAPQQASILDTLGYVAYLQSDYDVAVQALAQAYQLAPSLGIGIRYAKALYIHGNIDRFQQIYQELKVSYPNANELQQLQQMLAPQSATPVTEAPTPEIQST</sequence>
<dbReference type="Proteomes" id="UP000242317">
    <property type="component" value="Unassembled WGS sequence"/>
</dbReference>
<feature type="region of interest" description="Disordered" evidence="2">
    <location>
        <begin position="1"/>
        <end position="33"/>
    </location>
</feature>
<proteinExistence type="predicted"/>
<dbReference type="RefSeq" id="WP_092621072.1">
    <property type="nucleotide sequence ID" value="NZ_FMYK01000009.1"/>
</dbReference>
<feature type="compositionally biased region" description="Polar residues" evidence="2">
    <location>
        <begin position="72"/>
        <end position="95"/>
    </location>
</feature>